<dbReference type="OrthoDB" id="8721254at2"/>
<reference evidence="2 3" key="1">
    <citation type="submission" date="2019-04" db="EMBL/GenBank/DDBJ databases">
        <title>Lacinutrix sp. nov., isolated from marine water.</title>
        <authorList>
            <person name="Kim W."/>
        </authorList>
    </citation>
    <scope>NUCLEOTIDE SEQUENCE [LARGE SCALE GENOMIC DNA]</scope>
    <source>
        <strain evidence="2 3">CAU 1491</strain>
    </source>
</reference>
<name>A0A4U0EP40_9FLAO</name>
<feature type="domain" description="Helix-turn-helix type 11" evidence="1">
    <location>
        <begin position="5"/>
        <end position="37"/>
    </location>
</feature>
<dbReference type="InterPro" id="IPR013196">
    <property type="entry name" value="HTH_11"/>
</dbReference>
<dbReference type="AlphaFoldDB" id="A0A4U0EP40"/>
<keyword evidence="3" id="KW-1185">Reference proteome</keyword>
<gene>
    <name evidence="2" type="ORF">E5167_12870</name>
</gene>
<evidence type="ECO:0000313" key="2">
    <source>
        <dbReference type="EMBL" id="TJY33387.1"/>
    </source>
</evidence>
<proteinExistence type="predicted"/>
<dbReference type="EMBL" id="SUPL01000007">
    <property type="protein sequence ID" value="TJY33387.1"/>
    <property type="molecule type" value="Genomic_DNA"/>
</dbReference>
<dbReference type="Pfam" id="PF08279">
    <property type="entry name" value="HTH_11"/>
    <property type="match status" value="1"/>
</dbReference>
<dbReference type="RefSeq" id="WP_136844565.1">
    <property type="nucleotide sequence ID" value="NZ_SUPL01000007.1"/>
</dbReference>
<comment type="caution">
    <text evidence="2">The sequence shown here is derived from an EMBL/GenBank/DDBJ whole genome shotgun (WGS) entry which is preliminary data.</text>
</comment>
<evidence type="ECO:0000313" key="3">
    <source>
        <dbReference type="Proteomes" id="UP000307657"/>
    </source>
</evidence>
<accession>A0A4U0EP40</accession>
<dbReference type="Proteomes" id="UP000307657">
    <property type="component" value="Unassembled WGS sequence"/>
</dbReference>
<sequence length="52" mass="6182">MMTLLTAKDIMHQLQCSRATAYRYISEIKETYDIKTKRITQDHLNLYFGIVD</sequence>
<organism evidence="2 3">
    <name type="scientific">Pontimicrobium aquaticum</name>
    <dbReference type="NCBI Taxonomy" id="2565367"/>
    <lineage>
        <taxon>Bacteria</taxon>
        <taxon>Pseudomonadati</taxon>
        <taxon>Bacteroidota</taxon>
        <taxon>Flavobacteriia</taxon>
        <taxon>Flavobacteriales</taxon>
        <taxon>Flavobacteriaceae</taxon>
        <taxon>Pontimicrobium</taxon>
    </lineage>
</organism>
<evidence type="ECO:0000259" key="1">
    <source>
        <dbReference type="Pfam" id="PF08279"/>
    </source>
</evidence>
<protein>
    <submittedName>
        <fullName evidence="2">HTH domain-containing protein</fullName>
    </submittedName>
</protein>